<evidence type="ECO:0000256" key="1">
    <source>
        <dbReference type="SAM" id="MobiDB-lite"/>
    </source>
</evidence>
<reference evidence="2" key="1">
    <citation type="journal article" date="2013" name="J. Plant Res.">
        <title>Effect of fungi and light on seed germination of three Opuntia species from semiarid lands of central Mexico.</title>
        <authorList>
            <person name="Delgado-Sanchez P."/>
            <person name="Jimenez-Bremont J.F."/>
            <person name="Guerrero-Gonzalez Mde L."/>
            <person name="Flores J."/>
        </authorList>
    </citation>
    <scope>NUCLEOTIDE SEQUENCE</scope>
    <source>
        <tissue evidence="2">Cladode</tissue>
    </source>
</reference>
<organism evidence="2">
    <name type="scientific">Opuntia streptacantha</name>
    <name type="common">Prickly pear cactus</name>
    <name type="synonym">Opuntia cardona</name>
    <dbReference type="NCBI Taxonomy" id="393608"/>
    <lineage>
        <taxon>Eukaryota</taxon>
        <taxon>Viridiplantae</taxon>
        <taxon>Streptophyta</taxon>
        <taxon>Embryophyta</taxon>
        <taxon>Tracheophyta</taxon>
        <taxon>Spermatophyta</taxon>
        <taxon>Magnoliopsida</taxon>
        <taxon>eudicotyledons</taxon>
        <taxon>Gunneridae</taxon>
        <taxon>Pentapetalae</taxon>
        <taxon>Caryophyllales</taxon>
        <taxon>Cactineae</taxon>
        <taxon>Cactaceae</taxon>
        <taxon>Opuntioideae</taxon>
        <taxon>Opuntia</taxon>
    </lineage>
</organism>
<name>A0A7C9EEG7_OPUST</name>
<proteinExistence type="predicted"/>
<protein>
    <submittedName>
        <fullName evidence="2">Uncharacterized protein</fullName>
    </submittedName>
</protein>
<dbReference type="EMBL" id="GISG01221322">
    <property type="protein sequence ID" value="MBA4663686.1"/>
    <property type="molecule type" value="Transcribed_RNA"/>
</dbReference>
<accession>A0A7C9EEG7</accession>
<feature type="region of interest" description="Disordered" evidence="1">
    <location>
        <begin position="84"/>
        <end position="106"/>
    </location>
</feature>
<evidence type="ECO:0000313" key="2">
    <source>
        <dbReference type="EMBL" id="MBA4663686.1"/>
    </source>
</evidence>
<feature type="compositionally biased region" description="Polar residues" evidence="1">
    <location>
        <begin position="85"/>
        <end position="94"/>
    </location>
</feature>
<dbReference type="AlphaFoldDB" id="A0A7C9EEG7"/>
<reference evidence="2" key="2">
    <citation type="submission" date="2020-07" db="EMBL/GenBank/DDBJ databases">
        <authorList>
            <person name="Vera ALvarez R."/>
            <person name="Arias-Moreno D.M."/>
            <person name="Jimenez-Jacinto V."/>
            <person name="Jimenez-Bremont J.F."/>
            <person name="Swaminathan K."/>
            <person name="Moose S.P."/>
            <person name="Guerrero-Gonzalez M.L."/>
            <person name="Marino-Ramirez L."/>
            <person name="Landsman D."/>
            <person name="Rodriguez-Kessler M."/>
            <person name="Delgado-Sanchez P."/>
        </authorList>
    </citation>
    <scope>NUCLEOTIDE SEQUENCE</scope>
    <source>
        <tissue evidence="2">Cladode</tissue>
    </source>
</reference>
<sequence>MGAPHWDPGGVGIGKETFPAARTGVKGVVNGKLDGDREYAPRYETALLPSLVRSKLLLYKRSHQSLFGSSQIKWYNEEQKIVPETGNNNNNSQCDPAFAGSGKIRK</sequence>